<dbReference type="AlphaFoldDB" id="A0A3L9ZE06"/>
<evidence type="ECO:0000313" key="3">
    <source>
        <dbReference type="Proteomes" id="UP000271339"/>
    </source>
</evidence>
<keyword evidence="1" id="KW-0732">Signal</keyword>
<comment type="caution">
    <text evidence="2">The sequence shown here is derived from an EMBL/GenBank/DDBJ whole genome shotgun (WGS) entry which is preliminary data.</text>
</comment>
<evidence type="ECO:0000313" key="2">
    <source>
        <dbReference type="EMBL" id="RMA64902.1"/>
    </source>
</evidence>
<reference evidence="2 3" key="1">
    <citation type="submission" date="2018-10" db="EMBL/GenBank/DDBJ databases">
        <title>Genomic Encyclopedia of Archaeal and Bacterial Type Strains, Phase II (KMG-II): from individual species to whole genera.</title>
        <authorList>
            <person name="Goeker M."/>
        </authorList>
    </citation>
    <scope>NUCLEOTIDE SEQUENCE [LARGE SCALE GENOMIC DNA]</scope>
    <source>
        <strain evidence="2 3">DSM 23424</strain>
    </source>
</reference>
<dbReference type="InterPro" id="IPR032274">
    <property type="entry name" value="DUF4835"/>
</dbReference>
<gene>
    <name evidence="2" type="ORF">BXY75_1787</name>
</gene>
<dbReference type="Proteomes" id="UP000271339">
    <property type="component" value="Unassembled WGS sequence"/>
</dbReference>
<evidence type="ECO:0000256" key="1">
    <source>
        <dbReference type="SAM" id="SignalP"/>
    </source>
</evidence>
<dbReference type="OrthoDB" id="9773381at2"/>
<proteinExistence type="predicted"/>
<feature type="chain" id="PRO_5018299888" evidence="1">
    <location>
        <begin position="20"/>
        <end position="296"/>
    </location>
</feature>
<dbReference type="RefSeq" id="WP_121907317.1">
    <property type="nucleotide sequence ID" value="NZ_REFC01000012.1"/>
</dbReference>
<name>A0A3L9ZE06_9FLAO</name>
<feature type="signal peptide" evidence="1">
    <location>
        <begin position="1"/>
        <end position="19"/>
    </location>
</feature>
<dbReference type="Pfam" id="PF16119">
    <property type="entry name" value="DUF4835"/>
    <property type="match status" value="1"/>
</dbReference>
<protein>
    <submittedName>
        <fullName evidence="2">Uncharacterized protein DUF4835</fullName>
    </submittedName>
</protein>
<dbReference type="EMBL" id="REFC01000012">
    <property type="protein sequence ID" value="RMA64902.1"/>
    <property type="molecule type" value="Genomic_DNA"/>
</dbReference>
<keyword evidence="3" id="KW-1185">Reference proteome</keyword>
<sequence>MRRIILLVAILIGAYTVQAQELNCTVVIDAEQTGQTNLQIFKTLEQQLTEFVNNTNWTNREYKNQERIDCSISLIISEYDGTTFTGSMQIGSSRPVFDSTYDSPVYNYNDKQVAFRYKEFEPLNFNLNTYESNLVSIVSYHIYTLIGLDADTFAPNGGENYFKIAKQIVGTAASSSFTGWKPTDGTQSRYQYNDAILSPVYKEFHTAMYDYHRVGLDAMSEDQKEAKNTIIGSIKTLKGINDRRPNSYLLRTFFDAKSGEIQSIFSGGPRVDIAELVENLTRMAPTKRSAWSEIKL</sequence>
<accession>A0A3L9ZE06</accession>
<organism evidence="2 3">
    <name type="scientific">Ulvibacter antarcticus</name>
    <dbReference type="NCBI Taxonomy" id="442714"/>
    <lineage>
        <taxon>Bacteria</taxon>
        <taxon>Pseudomonadati</taxon>
        <taxon>Bacteroidota</taxon>
        <taxon>Flavobacteriia</taxon>
        <taxon>Flavobacteriales</taxon>
        <taxon>Flavobacteriaceae</taxon>
        <taxon>Ulvibacter</taxon>
    </lineage>
</organism>